<evidence type="ECO:0000313" key="2">
    <source>
        <dbReference type="Proteomes" id="UP000058446"/>
    </source>
</evidence>
<dbReference type="KEGG" id="clw:CLAC_12280"/>
<dbReference type="EMBL" id="CP006841">
    <property type="protein sequence ID" value="ALA68744.1"/>
    <property type="molecule type" value="Genomic_DNA"/>
</dbReference>
<sequence length="43" mass="4768">MKLYIADYMFKHGSPENKAKATQMIRTPDDAIAPSIGEFLPLG</sequence>
<gene>
    <name evidence="1" type="ORF">CLAC_12280</name>
</gene>
<name>A0A0K2H3Y8_9CORY</name>
<dbReference type="AlphaFoldDB" id="A0A0K2H3Y8"/>
<organism evidence="1 2">
    <name type="scientific">Corynebacterium lactis RW2-5</name>
    <dbReference type="NCBI Taxonomy" id="1408189"/>
    <lineage>
        <taxon>Bacteria</taxon>
        <taxon>Bacillati</taxon>
        <taxon>Actinomycetota</taxon>
        <taxon>Actinomycetes</taxon>
        <taxon>Mycobacteriales</taxon>
        <taxon>Corynebacteriaceae</taxon>
        <taxon>Corynebacterium</taxon>
    </lineage>
</organism>
<accession>A0A0K2H3Y8</accession>
<evidence type="ECO:0000313" key="1">
    <source>
        <dbReference type="EMBL" id="ALA68744.1"/>
    </source>
</evidence>
<proteinExistence type="predicted"/>
<protein>
    <submittedName>
        <fullName evidence="1">Uncharacterized protein</fullName>
    </submittedName>
</protein>
<reference evidence="1 2" key="1">
    <citation type="submission" date="2013-10" db="EMBL/GenBank/DDBJ databases">
        <title>Complete genome sequence of Corynebacterium lactis DSM 45799(T), isolated from raw cow milk.</title>
        <authorList>
            <person name="Ruckert C."/>
            <person name="Albersmeier A."/>
            <person name="Lipski A."/>
            <person name="Kalinowski J."/>
        </authorList>
    </citation>
    <scope>NUCLEOTIDE SEQUENCE [LARGE SCALE GENOMIC DNA]</scope>
    <source>
        <strain evidence="1 2">RW2-5</strain>
    </source>
</reference>
<dbReference type="Proteomes" id="UP000058446">
    <property type="component" value="Chromosome"/>
</dbReference>
<dbReference type="RefSeq" id="WP_342669457.1">
    <property type="nucleotide sequence ID" value="NZ_CP006841.1"/>
</dbReference>
<keyword evidence="2" id="KW-1185">Reference proteome</keyword>